<dbReference type="EMBL" id="JABTEG010000004">
    <property type="protein sequence ID" value="KAG4305061.1"/>
    <property type="molecule type" value="Genomic_DNA"/>
</dbReference>
<sequence length="777" mass="88820">MSFRHALPTININVDYLKIQKRIQDFLQNFVPKSYNVKNTIENSHEINTDDFFSENAEPKYMKELQAIANRVKDNITIDLKDLEDYDPDNKDLVNNIMNNTKRYNDIFSRVIDTIMPDPTIDISYTDDVMDIIMHQRQQRNEIDQNNGLENNFPFQLTRRFNLYFKPIDIYEKGCLKVYTVKELKSLHLGHLVTVRGIIIRVSDVKPSLQVNAYTCDHCGYEIFQEIKTKQFTPMIECISEECRKNNSKGQLFMSSRASKFVPFQEAKIQELASQVSVGHIPRTLIIHLYGSITRSMNPGDILDVSGIFLPIPFLGFKAIRAGLLTDTYLECQYVSKLKKQYDIMENTPEMIKQVEKLSASSNVYEHLSRSIAPEIYGHEDVKKALLLLLVGGVTKEMHDGMKIRGDINICLMGDPGVAKSQLLKYISKVAPRGIYTTGRGSSGVGLTATVMRDPVTDEMVLEGGALVLADNGICCIDEFDKMDEFNRTAIHEVMEQQTISISKAGIVTTLNARTSILAAANPLYGRYNPRVTPADNINLPAALLSRFDILFLILDTPSKDEDERLARHVSFVHMNNRHPDMNFEPLDPSMIRSYISQARLKKPIIPKSVSDYIVGSYVQMRQKQKKENAMKKQFTYISPRTLLGILRMSQALSRIRFSDVVEIADVDEALRLIEVSKLSLYEKHEFDVDITFSSKIYKIIRDLANGDGEKFIDEWSMKIVRERVLAKGFTEDQLVECIKEYQDLGIWQLILDGSKLKFIVGYDENATEIYNMMDIN</sequence>
<protein>
    <submittedName>
        <fullName evidence="1">Uncharacterized protein</fullName>
    </submittedName>
</protein>
<name>A0ACB7CBR7_9ASCO</name>
<keyword evidence="2" id="KW-1185">Reference proteome</keyword>
<evidence type="ECO:0000313" key="2">
    <source>
        <dbReference type="Proteomes" id="UP000768646"/>
    </source>
</evidence>
<organism evidence="1 2">
    <name type="scientific">Pneumocystis oryctolagi</name>
    <dbReference type="NCBI Taxonomy" id="42067"/>
    <lineage>
        <taxon>Eukaryota</taxon>
        <taxon>Fungi</taxon>
        <taxon>Dikarya</taxon>
        <taxon>Ascomycota</taxon>
        <taxon>Taphrinomycotina</taxon>
        <taxon>Pneumocystomycetes</taxon>
        <taxon>Pneumocystaceae</taxon>
        <taxon>Pneumocystis</taxon>
    </lineage>
</organism>
<dbReference type="Proteomes" id="UP000768646">
    <property type="component" value="Unassembled WGS sequence"/>
</dbReference>
<gene>
    <name evidence="1" type="ORF">PORY_001231</name>
</gene>
<accession>A0ACB7CBR7</accession>
<proteinExistence type="predicted"/>
<comment type="caution">
    <text evidence="1">The sequence shown here is derived from an EMBL/GenBank/DDBJ whole genome shotgun (WGS) entry which is preliminary data.</text>
</comment>
<evidence type="ECO:0000313" key="1">
    <source>
        <dbReference type="EMBL" id="KAG4305061.1"/>
    </source>
</evidence>
<reference evidence="1 2" key="1">
    <citation type="journal article" date="2021" name="Commun. Biol.">
        <title>Genomic insights into the host specific adaptation of the Pneumocystis genus.</title>
        <authorList>
            <person name="Cisse O.H."/>
            <person name="Ma L."/>
            <person name="Dekker J.P."/>
            <person name="Khil P.P."/>
            <person name="Youn J.-H."/>
            <person name="Brenchley J.M."/>
            <person name="Blair R."/>
            <person name="Pahar B."/>
            <person name="Chabe M."/>
            <person name="Van Rompay K.K.A."/>
            <person name="Keesler R."/>
            <person name="Sukura A."/>
            <person name="Hirsch V."/>
            <person name="Kutty G."/>
            <person name="Liu Y."/>
            <person name="Peng L."/>
            <person name="Chen J."/>
            <person name="Song J."/>
            <person name="Weissenbacher-Lang C."/>
            <person name="Xu J."/>
            <person name="Upham N.S."/>
            <person name="Stajich J.E."/>
            <person name="Cuomo C.A."/>
            <person name="Cushion M.T."/>
            <person name="Kovacs J.A."/>
        </authorList>
    </citation>
    <scope>NUCLEOTIDE SEQUENCE [LARGE SCALE GENOMIC DNA]</scope>
    <source>
        <strain evidence="1 2">RABM</strain>
    </source>
</reference>